<proteinExistence type="predicted"/>
<dbReference type="Proteomes" id="UP000186143">
    <property type="component" value="Unassembled WGS sequence"/>
</dbReference>
<dbReference type="STRING" id="1672749.BJF92_03195"/>
<name>A0A1Q9AGY4_9HYPH</name>
<protein>
    <submittedName>
        <fullName evidence="1">DNA mismatch repair protein MutT</fullName>
    </submittedName>
</protein>
<organism evidence="1 2">
    <name type="scientific">Xaviernesmea rhizosphaerae</name>
    <dbReference type="NCBI Taxonomy" id="1672749"/>
    <lineage>
        <taxon>Bacteria</taxon>
        <taxon>Pseudomonadati</taxon>
        <taxon>Pseudomonadota</taxon>
        <taxon>Alphaproteobacteria</taxon>
        <taxon>Hyphomicrobiales</taxon>
        <taxon>Rhizobiaceae</taxon>
        <taxon>Rhizobium/Agrobacterium group</taxon>
        <taxon>Xaviernesmea</taxon>
    </lineage>
</organism>
<reference evidence="1 2" key="1">
    <citation type="submission" date="2016-09" db="EMBL/GenBank/DDBJ databases">
        <title>Rhizobium sp. nov., a novel species isolated from the rice rhizosphere.</title>
        <authorList>
            <person name="Zhao J."/>
            <person name="Zhang X."/>
        </authorList>
    </citation>
    <scope>NUCLEOTIDE SEQUENCE [LARGE SCALE GENOMIC DNA]</scope>
    <source>
        <strain evidence="1 2">MH17</strain>
    </source>
</reference>
<dbReference type="EMBL" id="MKIO01000033">
    <property type="protein sequence ID" value="OLP54432.1"/>
    <property type="molecule type" value="Genomic_DNA"/>
</dbReference>
<dbReference type="InterPro" id="IPR015797">
    <property type="entry name" value="NUDIX_hydrolase-like_dom_sf"/>
</dbReference>
<comment type="caution">
    <text evidence="1">The sequence shown here is derived from an EMBL/GenBank/DDBJ whole genome shotgun (WGS) entry which is preliminary data.</text>
</comment>
<dbReference type="RefSeq" id="WP_075635619.1">
    <property type="nucleotide sequence ID" value="NZ_MKIO01000033.1"/>
</dbReference>
<evidence type="ECO:0000313" key="1">
    <source>
        <dbReference type="EMBL" id="OLP54432.1"/>
    </source>
</evidence>
<dbReference type="OrthoDB" id="9806849at2"/>
<accession>A0A1Q9AGY4</accession>
<dbReference type="SUPFAM" id="SSF55811">
    <property type="entry name" value="Nudix"/>
    <property type="match status" value="1"/>
</dbReference>
<gene>
    <name evidence="1" type="ORF">BJF92_03195</name>
</gene>
<dbReference type="Gene3D" id="3.90.79.10">
    <property type="entry name" value="Nucleoside Triphosphate Pyrophosphohydrolase"/>
    <property type="match status" value="1"/>
</dbReference>
<dbReference type="AlphaFoldDB" id="A0A1Q9AGY4"/>
<sequence>MIPARSNFTQWPPEKTLFPLEDVTVNIVAGPHPYAVEAEEAIAANWALEFARNPRLFDGQMVVNRAIHIEEGRIRTAAHLAPFSAFLLWRKTRPLDKAVHLFVLPVILSSDGALIAVRMGAHTANPGKVYCASGSLDAHDIVDGLCDIPGNMRREVLEETGLDLAEAEADPHYVGRHENGAVMVARIFRFSDDAETLVTRIAAHVAADPDPEIDGAVAIIDTDPARYDYTSFMPDVIAWALQR</sequence>
<evidence type="ECO:0000313" key="2">
    <source>
        <dbReference type="Proteomes" id="UP000186143"/>
    </source>
</evidence>